<feature type="binding site" evidence="8">
    <location>
        <position position="85"/>
    </location>
    <ligand>
        <name>ATP</name>
        <dbReference type="ChEBI" id="CHEBI:30616"/>
    </ligand>
</feature>
<dbReference type="Proteomes" id="UP001158045">
    <property type="component" value="Unassembled WGS sequence"/>
</dbReference>
<protein>
    <recommendedName>
        <fullName evidence="10">Nucleoside diphosphate kinase</fullName>
        <ecNumber evidence="10">2.7.4.6</ecNumber>
    </recommendedName>
</protein>
<evidence type="ECO:0000256" key="2">
    <source>
        <dbReference type="ARBA" id="ARBA00008142"/>
    </source>
</evidence>
<keyword evidence="7" id="KW-0546">Nucleotide metabolism</keyword>
<evidence type="ECO:0000256" key="3">
    <source>
        <dbReference type="ARBA" id="ARBA00022679"/>
    </source>
</evidence>
<dbReference type="SUPFAM" id="SSF54919">
    <property type="entry name" value="Nucleoside diphosphate kinase, NDK"/>
    <property type="match status" value="1"/>
</dbReference>
<dbReference type="CDD" id="cd04413">
    <property type="entry name" value="NDPk_I"/>
    <property type="match status" value="1"/>
</dbReference>
<keyword evidence="4 10" id="KW-0547">Nucleotide-binding</keyword>
<dbReference type="RefSeq" id="WP_281093082.1">
    <property type="nucleotide sequence ID" value="NZ_JARYZI010000002.1"/>
</dbReference>
<evidence type="ECO:0000256" key="5">
    <source>
        <dbReference type="ARBA" id="ARBA00022777"/>
    </source>
</evidence>
<comment type="similarity">
    <text evidence="2 8 9">Belongs to the NDK family.</text>
</comment>
<gene>
    <name evidence="12" type="primary">ndk</name>
    <name evidence="12" type="ORF">QE109_03870</name>
</gene>
<dbReference type="InterPro" id="IPR023005">
    <property type="entry name" value="Nucleoside_diP_kinase_AS"/>
</dbReference>
<dbReference type="PANTHER" id="PTHR11349">
    <property type="entry name" value="NUCLEOSIDE DIPHOSPHATE KINASE"/>
    <property type="match status" value="1"/>
</dbReference>
<keyword evidence="3 10" id="KW-0808">Transferase</keyword>
<feature type="binding site" evidence="8">
    <location>
        <position position="102"/>
    </location>
    <ligand>
        <name>ATP</name>
        <dbReference type="ChEBI" id="CHEBI:30616"/>
    </ligand>
</feature>
<reference evidence="12 13" key="1">
    <citation type="submission" date="2023-04" db="EMBL/GenBank/DDBJ databases">
        <title>Fusibacter bizertensis strain WBS, isolated from littoral bottom sediments of the Arctic seas - biochemical and genomic analysis.</title>
        <authorList>
            <person name="Brioukhanov A.L."/>
        </authorList>
    </citation>
    <scope>NUCLEOTIDE SEQUENCE [LARGE SCALE GENOMIC DNA]</scope>
    <source>
        <strain evidence="12 13">WBS</strain>
    </source>
</reference>
<feature type="active site" description="Pros-phosphohistidine intermediate" evidence="8">
    <location>
        <position position="115"/>
    </location>
</feature>
<dbReference type="SMART" id="SM00562">
    <property type="entry name" value="NDK"/>
    <property type="match status" value="1"/>
</dbReference>
<dbReference type="InterPro" id="IPR001564">
    <property type="entry name" value="Nucleoside_diP_kinase"/>
</dbReference>
<comment type="caution">
    <text evidence="12">The sequence shown here is derived from an EMBL/GenBank/DDBJ whole genome shotgun (WGS) entry which is preliminary data.</text>
</comment>
<evidence type="ECO:0000313" key="13">
    <source>
        <dbReference type="Proteomes" id="UP001158045"/>
    </source>
</evidence>
<dbReference type="PROSITE" id="PS51374">
    <property type="entry name" value="NDPK_LIKE"/>
    <property type="match status" value="1"/>
</dbReference>
<dbReference type="InterPro" id="IPR036850">
    <property type="entry name" value="NDK-like_dom_sf"/>
</dbReference>
<feature type="binding site" evidence="8">
    <location>
        <position position="91"/>
    </location>
    <ligand>
        <name>ATP</name>
        <dbReference type="ChEBI" id="CHEBI:30616"/>
    </ligand>
</feature>
<evidence type="ECO:0000256" key="6">
    <source>
        <dbReference type="ARBA" id="ARBA00022840"/>
    </source>
</evidence>
<dbReference type="Pfam" id="PF00334">
    <property type="entry name" value="NDK"/>
    <property type="match status" value="1"/>
</dbReference>
<evidence type="ECO:0000256" key="10">
    <source>
        <dbReference type="RuleBase" id="RU004013"/>
    </source>
</evidence>
<evidence type="ECO:0000256" key="1">
    <source>
        <dbReference type="ARBA" id="ARBA00001946"/>
    </source>
</evidence>
<feature type="binding site" evidence="8">
    <location>
        <position position="57"/>
    </location>
    <ligand>
        <name>ATP</name>
        <dbReference type="ChEBI" id="CHEBI:30616"/>
    </ligand>
</feature>
<keyword evidence="13" id="KW-1185">Reference proteome</keyword>
<evidence type="ECO:0000313" key="12">
    <source>
        <dbReference type="EMBL" id="MDH8677270.1"/>
    </source>
</evidence>
<dbReference type="InterPro" id="IPR034907">
    <property type="entry name" value="NDK-like_dom"/>
</dbReference>
<keyword evidence="6 10" id="KW-0067">ATP-binding</keyword>
<feature type="domain" description="Nucleoside diphosphate kinase-like" evidence="11">
    <location>
        <begin position="1"/>
        <end position="132"/>
    </location>
</feature>
<dbReference type="EMBL" id="JARYZI010000002">
    <property type="protein sequence ID" value="MDH8677270.1"/>
    <property type="molecule type" value="Genomic_DNA"/>
</dbReference>
<organism evidence="12 13">
    <name type="scientific">Fusibacter bizertensis</name>
    <dbReference type="NCBI Taxonomy" id="1488331"/>
    <lineage>
        <taxon>Bacteria</taxon>
        <taxon>Bacillati</taxon>
        <taxon>Bacillota</taxon>
        <taxon>Clostridia</taxon>
        <taxon>Eubacteriales</taxon>
        <taxon>Eubacteriales Family XII. Incertae Sedis</taxon>
        <taxon>Fusibacter</taxon>
    </lineage>
</organism>
<dbReference type="PRINTS" id="PR01243">
    <property type="entry name" value="NUCDPKINASE"/>
</dbReference>
<evidence type="ECO:0000256" key="8">
    <source>
        <dbReference type="PROSITE-ProRule" id="PRU00706"/>
    </source>
</evidence>
<feature type="binding site" evidence="8">
    <location>
        <position position="112"/>
    </location>
    <ligand>
        <name>ATP</name>
        <dbReference type="ChEBI" id="CHEBI:30616"/>
    </ligand>
</feature>
<evidence type="ECO:0000256" key="9">
    <source>
        <dbReference type="RuleBase" id="RU004011"/>
    </source>
</evidence>
<dbReference type="GO" id="GO:0004550">
    <property type="term" value="F:nucleoside diphosphate kinase activity"/>
    <property type="evidence" value="ECO:0007669"/>
    <property type="project" value="UniProtKB-EC"/>
</dbReference>
<dbReference type="NCBIfam" id="NF001908">
    <property type="entry name" value="PRK00668.1"/>
    <property type="match status" value="1"/>
</dbReference>
<feature type="binding site" evidence="8">
    <location>
        <position position="9"/>
    </location>
    <ligand>
        <name>ATP</name>
        <dbReference type="ChEBI" id="CHEBI:30616"/>
    </ligand>
</feature>
<comment type="cofactor">
    <cofactor evidence="1">
        <name>Mg(2+)</name>
        <dbReference type="ChEBI" id="CHEBI:18420"/>
    </cofactor>
</comment>
<accession>A0ABT6NA28</accession>
<evidence type="ECO:0000256" key="4">
    <source>
        <dbReference type="ARBA" id="ARBA00022741"/>
    </source>
</evidence>
<dbReference type="Gene3D" id="3.30.70.141">
    <property type="entry name" value="Nucleoside diphosphate kinase-like domain"/>
    <property type="match status" value="1"/>
</dbReference>
<keyword evidence="5 10" id="KW-0418">Kinase</keyword>
<evidence type="ECO:0000259" key="11">
    <source>
        <dbReference type="SMART" id="SM00562"/>
    </source>
</evidence>
<evidence type="ECO:0000256" key="7">
    <source>
        <dbReference type="ARBA" id="ARBA00023080"/>
    </source>
</evidence>
<proteinExistence type="inferred from homology"/>
<comment type="catalytic activity">
    <reaction evidence="10">
        <text>a 2'-deoxyribonucleoside 5'-diphosphate + ATP = a 2'-deoxyribonucleoside 5'-triphosphate + ADP</text>
        <dbReference type="Rhea" id="RHEA:44640"/>
        <dbReference type="ChEBI" id="CHEBI:30616"/>
        <dbReference type="ChEBI" id="CHEBI:61560"/>
        <dbReference type="ChEBI" id="CHEBI:73316"/>
        <dbReference type="ChEBI" id="CHEBI:456216"/>
        <dbReference type="EC" id="2.7.4.6"/>
    </reaction>
</comment>
<name>A0ABT6NA28_9FIRM</name>
<sequence length="132" mass="14525">MEKTLVIIKPDAVRRGLIGAILSMYEDKGLEITAMKMQVATDELLEKHYSEHIGKPFYKSLITFMKSGALVVLTIEGDDVVDKVRKINGATNPEKADSGTIRALYAESTTFNCVHGSDSVKSGQTEVDIWFG</sequence>
<dbReference type="PROSITE" id="PS00469">
    <property type="entry name" value="NDPK"/>
    <property type="match status" value="1"/>
</dbReference>
<dbReference type="EC" id="2.7.4.6" evidence="10"/>